<dbReference type="STRING" id="1227455.C449_01376"/>
<dbReference type="EMBL" id="AOMD01000004">
    <property type="protein sequence ID" value="EMA47575.1"/>
    <property type="molecule type" value="Genomic_DNA"/>
</dbReference>
<evidence type="ECO:0000256" key="2">
    <source>
        <dbReference type="ARBA" id="ARBA00022741"/>
    </source>
</evidence>
<keyword evidence="9" id="KW-1185">Reference proteome</keyword>
<accession>M0MT03</accession>
<dbReference type="RefSeq" id="WP_006076079.1">
    <property type="nucleotide sequence ID" value="NZ_AOMD01000004.1"/>
</dbReference>
<dbReference type="InParanoid" id="M0MT03"/>
<dbReference type="PANTHER" id="PTHR10925">
    <property type="entry name" value="N-ACETYLTRANSFERASE 10"/>
    <property type="match status" value="1"/>
</dbReference>
<keyword evidence="4" id="KW-0012">Acyltransferase</keyword>
<reference evidence="8 9" key="1">
    <citation type="journal article" date="2014" name="PLoS Genet.">
        <title>Phylogenetically driven sequencing of extremely halophilic archaea reveals strategies for static and dynamic osmo-response.</title>
        <authorList>
            <person name="Becker E.A."/>
            <person name="Seitzer P.M."/>
            <person name="Tritt A."/>
            <person name="Larsen D."/>
            <person name="Krusor M."/>
            <person name="Yao A.I."/>
            <person name="Wu D."/>
            <person name="Madern D."/>
            <person name="Eisen J.A."/>
            <person name="Darling A.E."/>
            <person name="Facciotti M.T."/>
        </authorList>
    </citation>
    <scope>NUCLEOTIDE SEQUENCE [LARGE SCALE GENOMIC DNA]</scope>
    <source>
        <strain evidence="8 9">DSM 5350</strain>
    </source>
</reference>
<dbReference type="InterPro" id="IPR053477">
    <property type="entry name" value="tRNA_Cytidine_AcTrnsfr"/>
</dbReference>
<evidence type="ECO:0000259" key="7">
    <source>
        <dbReference type="Pfam" id="PF08351"/>
    </source>
</evidence>
<evidence type="ECO:0000313" key="8">
    <source>
        <dbReference type="EMBL" id="EMA47575.1"/>
    </source>
</evidence>
<dbReference type="NCBIfam" id="NF041296">
    <property type="entry name" value="RNAactase_tcmA_Halo"/>
    <property type="match status" value="1"/>
</dbReference>
<organism evidence="8 9">
    <name type="scientific">Halococcus saccharolyticus DSM 5350</name>
    <dbReference type="NCBI Taxonomy" id="1227455"/>
    <lineage>
        <taxon>Archaea</taxon>
        <taxon>Methanobacteriati</taxon>
        <taxon>Methanobacteriota</taxon>
        <taxon>Stenosarchaea group</taxon>
        <taxon>Halobacteria</taxon>
        <taxon>Halobacteriales</taxon>
        <taxon>Halococcaceae</taxon>
        <taxon>Halococcus</taxon>
    </lineage>
</organism>
<gene>
    <name evidence="8" type="ORF">C449_01376</name>
</gene>
<dbReference type="InterPro" id="IPR013562">
    <property type="entry name" value="TmcA/NAT10_N"/>
</dbReference>
<evidence type="ECO:0000256" key="3">
    <source>
        <dbReference type="ARBA" id="ARBA00022840"/>
    </source>
</evidence>
<dbReference type="Gene3D" id="3.40.630.30">
    <property type="match status" value="1"/>
</dbReference>
<dbReference type="GO" id="GO:1990883">
    <property type="term" value="F:18S rRNA cytidine N-acetyltransferase activity"/>
    <property type="evidence" value="ECO:0007669"/>
    <property type="project" value="TreeGrafter"/>
</dbReference>
<evidence type="ECO:0000313" key="9">
    <source>
        <dbReference type="Proteomes" id="UP000011669"/>
    </source>
</evidence>
<dbReference type="GO" id="GO:0000049">
    <property type="term" value="F:tRNA binding"/>
    <property type="evidence" value="ECO:0007669"/>
    <property type="project" value="TreeGrafter"/>
</dbReference>
<dbReference type="OrthoDB" id="312894at2157"/>
<evidence type="ECO:0000259" key="6">
    <source>
        <dbReference type="Pfam" id="PF05127"/>
    </source>
</evidence>
<dbReference type="SUPFAM" id="SSF52540">
    <property type="entry name" value="P-loop containing nucleoside triphosphate hydrolases"/>
    <property type="match status" value="1"/>
</dbReference>
<keyword evidence="1" id="KW-0808">Transferase</keyword>
<feature type="region of interest" description="Disordered" evidence="5">
    <location>
        <begin position="169"/>
        <end position="193"/>
    </location>
</feature>
<evidence type="ECO:0008006" key="10">
    <source>
        <dbReference type="Google" id="ProtNLM"/>
    </source>
</evidence>
<dbReference type="InterPro" id="IPR007807">
    <property type="entry name" value="TcmA/NAT10_helicase"/>
</dbReference>
<protein>
    <recommendedName>
        <fullName evidence="10">tRNA(Met) cytidine acetyltransferase TmcA</fullName>
    </recommendedName>
</protein>
<keyword evidence="2" id="KW-0547">Nucleotide-binding</keyword>
<dbReference type="GO" id="GO:1904812">
    <property type="term" value="P:rRNA acetylation involved in maturation of SSU-rRNA"/>
    <property type="evidence" value="ECO:0007669"/>
    <property type="project" value="TreeGrafter"/>
</dbReference>
<dbReference type="Proteomes" id="UP000011669">
    <property type="component" value="Unassembled WGS sequence"/>
</dbReference>
<evidence type="ECO:0000256" key="1">
    <source>
        <dbReference type="ARBA" id="ARBA00022679"/>
    </source>
</evidence>
<name>M0MT03_9EURY</name>
<dbReference type="Gene3D" id="3.40.50.300">
    <property type="entry name" value="P-loop containing nucleotide triphosphate hydrolases"/>
    <property type="match status" value="1"/>
</dbReference>
<dbReference type="Pfam" id="PF08351">
    <property type="entry name" value="TmcA_N"/>
    <property type="match status" value="1"/>
</dbReference>
<dbReference type="Gene3D" id="3.40.50.11040">
    <property type="match status" value="1"/>
</dbReference>
<dbReference type="GO" id="GO:0005524">
    <property type="term" value="F:ATP binding"/>
    <property type="evidence" value="ECO:0007669"/>
    <property type="project" value="UniProtKB-KW"/>
</dbReference>
<dbReference type="Pfam" id="PF05127">
    <property type="entry name" value="NAT10_TcmA_helicase"/>
    <property type="match status" value="1"/>
</dbReference>
<evidence type="ECO:0000256" key="5">
    <source>
        <dbReference type="SAM" id="MobiDB-lite"/>
    </source>
</evidence>
<feature type="domain" description="TmcA/NAT10 N-terminal" evidence="7">
    <location>
        <begin position="9"/>
        <end position="163"/>
    </location>
</feature>
<dbReference type="PANTHER" id="PTHR10925:SF5">
    <property type="entry name" value="RNA CYTIDINE ACETYLTRANSFERASE"/>
    <property type="match status" value="1"/>
</dbReference>
<feature type="domain" description="TcmA/NAT10 helicase" evidence="6">
    <location>
        <begin position="225"/>
        <end position="400"/>
    </location>
</feature>
<dbReference type="AlphaFoldDB" id="M0MT03"/>
<keyword evidence="3" id="KW-0067">ATP-binding</keyword>
<feature type="non-terminal residue" evidence="8">
    <location>
        <position position="485"/>
    </location>
</feature>
<evidence type="ECO:0000256" key="4">
    <source>
        <dbReference type="ARBA" id="ARBA00023315"/>
    </source>
</evidence>
<sequence length="485" mass="51461">MIADLAGRLRDEARRANERRLLVLAGEREACYTAAVNALDGAGIRESETTVVATESALGADFRDCEHVTPKRANTLLGTTRTAVVLDCHDECRPNALGRTVGAVDGGGLVVLCTPSLDAWPARRDDFDETLAVPPFDGKAVGGRFRTRLVETLYAHPGIAIVDVDSGAVERDGLTDPPAAEEQRSPAPPDNHAFPQAAYDACLTADQANVLQTLERLREPGQALVVEADRGRGKSSAAGLAAGALAAEGKDVLVTAPSYRSAAAVFVRAHELLTSLDALAGTDRDENPQRLDTPDGGRVVFAEPAAAVDGDALATVDVAIVDEAAALPVDRLSAFLDAPAVAFVTTVHGYEGAGRGFAVRFRDRLAESAFDVTEQRLDDPIRYAAGDPVEVWLFRALLLDARPPVAPVVAKATPETVTHERLAADELLADETRLREAFGLLVAAHYRTEPNDLARLLDAPNVTVHALCHDGHVVSVCLLYTSLMA</sequence>
<comment type="caution">
    <text evidence="8">The sequence shown here is derived from an EMBL/GenBank/DDBJ whole genome shotgun (WGS) entry which is preliminary data.</text>
</comment>
<dbReference type="InterPro" id="IPR027417">
    <property type="entry name" value="P-loop_NTPase"/>
</dbReference>
<proteinExistence type="predicted"/>
<dbReference type="InterPro" id="IPR032672">
    <property type="entry name" value="TmcA/NAT10/Kre33"/>
</dbReference>